<proteinExistence type="predicted"/>
<keyword evidence="2" id="KW-1185">Reference proteome</keyword>
<evidence type="ECO:0000313" key="1">
    <source>
        <dbReference type="EMBL" id="KAK8561928.1"/>
    </source>
</evidence>
<sequence length="87" mass="10116">MEIFFPKAISFIVVAIALEHSPIGLLTNGMMKKANKDFKFESRWLTDEECSRVVQEEWEIIENGRSRGTFGVKLRRNGVKLSKWNKK</sequence>
<accession>A0ABR2EIU6</accession>
<evidence type="ECO:0000313" key="2">
    <source>
        <dbReference type="Proteomes" id="UP001472677"/>
    </source>
</evidence>
<gene>
    <name evidence="1" type="ORF">V6N12_048983</name>
</gene>
<dbReference type="Proteomes" id="UP001472677">
    <property type="component" value="Unassembled WGS sequence"/>
</dbReference>
<reference evidence="1 2" key="1">
    <citation type="journal article" date="2024" name="G3 (Bethesda)">
        <title>Genome assembly of Hibiscus sabdariffa L. provides insights into metabolisms of medicinal natural products.</title>
        <authorList>
            <person name="Kim T."/>
        </authorList>
    </citation>
    <scope>NUCLEOTIDE SEQUENCE [LARGE SCALE GENOMIC DNA]</scope>
    <source>
        <strain evidence="1">TK-2024</strain>
        <tissue evidence="1">Old leaves</tissue>
    </source>
</reference>
<protein>
    <submittedName>
        <fullName evidence="1">Uncharacterized protein</fullName>
    </submittedName>
</protein>
<organism evidence="1 2">
    <name type="scientific">Hibiscus sabdariffa</name>
    <name type="common">roselle</name>
    <dbReference type="NCBI Taxonomy" id="183260"/>
    <lineage>
        <taxon>Eukaryota</taxon>
        <taxon>Viridiplantae</taxon>
        <taxon>Streptophyta</taxon>
        <taxon>Embryophyta</taxon>
        <taxon>Tracheophyta</taxon>
        <taxon>Spermatophyta</taxon>
        <taxon>Magnoliopsida</taxon>
        <taxon>eudicotyledons</taxon>
        <taxon>Gunneridae</taxon>
        <taxon>Pentapetalae</taxon>
        <taxon>rosids</taxon>
        <taxon>malvids</taxon>
        <taxon>Malvales</taxon>
        <taxon>Malvaceae</taxon>
        <taxon>Malvoideae</taxon>
        <taxon>Hibiscus</taxon>
    </lineage>
</organism>
<comment type="caution">
    <text evidence="1">The sequence shown here is derived from an EMBL/GenBank/DDBJ whole genome shotgun (WGS) entry which is preliminary data.</text>
</comment>
<name>A0ABR2EIU6_9ROSI</name>
<dbReference type="EMBL" id="JBBPBM010000013">
    <property type="protein sequence ID" value="KAK8561928.1"/>
    <property type="molecule type" value="Genomic_DNA"/>
</dbReference>